<name>F0RII6_CELLC</name>
<evidence type="ECO:0000313" key="3">
    <source>
        <dbReference type="Proteomes" id="UP000007487"/>
    </source>
</evidence>
<dbReference type="OrthoDB" id="9554216at2"/>
<sequence>MGIKIGDIDIAQQTLDNEFRLGVLEKLLEHIVNRNPNINKPDQNQLNQYRKEVIEKLQQKYPNSGIEFKKQ</sequence>
<dbReference type="KEGG" id="cly:Celly_1490"/>
<proteinExistence type="predicted"/>
<dbReference type="EMBL" id="CP002534">
    <property type="protein sequence ID" value="ADY29315.1"/>
    <property type="molecule type" value="Genomic_DNA"/>
</dbReference>
<dbReference type="AlphaFoldDB" id="F0RII6"/>
<dbReference type="RefSeq" id="WP_013621062.1">
    <property type="nucleotide sequence ID" value="NC_015167.1"/>
</dbReference>
<dbReference type="Proteomes" id="UP000007487">
    <property type="component" value="Chromosome"/>
</dbReference>
<dbReference type="HOGENOM" id="CLU_2732645_0_0_10"/>
<evidence type="ECO:0000313" key="2">
    <source>
        <dbReference type="EMBL" id="ADY29326.1"/>
    </source>
</evidence>
<accession>F0RII6</accession>
<dbReference type="EMBL" id="CP002534">
    <property type="protein sequence ID" value="ADY29326.1"/>
    <property type="molecule type" value="Genomic_DNA"/>
</dbReference>
<reference evidence="1 3" key="1">
    <citation type="journal article" date="2011" name="Stand. Genomic Sci.">
        <title>Complete genome sequence of Cellulophaga lytica type strain (LIM- 21).</title>
        <authorList>
            <person name="Pati A."/>
            <person name="Abt B."/>
            <person name="Teshima H."/>
            <person name="Nolan M."/>
            <person name="Lapidus A."/>
            <person name="Lucas S."/>
            <person name="Hammon N."/>
            <person name="Deshpande S."/>
            <person name="Cheng J.F."/>
            <person name="Tapia R."/>
            <person name="Han C."/>
            <person name="Goodwin L."/>
            <person name="Pitluck S."/>
            <person name="Liolios K."/>
            <person name="Pagani I."/>
            <person name="Mavromatis K."/>
            <person name="Ovchinikova G."/>
            <person name="Chen A."/>
            <person name="Palaniappan K."/>
            <person name="Land M."/>
            <person name="Hauser L."/>
            <person name="Jeffries C.D."/>
            <person name="Detter J.C."/>
            <person name="Brambilla E.M."/>
            <person name="Kannan K.P."/>
            <person name="Rohde M."/>
            <person name="Spring S."/>
            <person name="Goker M."/>
            <person name="Woyke T."/>
            <person name="Bristow J."/>
            <person name="Eisen J.A."/>
            <person name="Markowitz V."/>
            <person name="Hugenholtz P."/>
            <person name="Kyrpides N.C."/>
            <person name="Klenk H.P."/>
            <person name="Ivanova N."/>
        </authorList>
    </citation>
    <scope>NUCLEOTIDE SEQUENCE [LARGE SCALE GENOMIC DNA]</scope>
    <source>
        <strain evidence="3">ATCC 23178 / DSM 7489 / JCM 8516 / NBRC 14961 / NCIMB 1423 / VKM B-1433 / Cy l20</strain>
        <strain evidence="1">DSM 7489</strain>
    </source>
</reference>
<dbReference type="KEGG" id="cly:Celly_1502"/>
<keyword evidence="3" id="KW-1185">Reference proteome</keyword>
<protein>
    <submittedName>
        <fullName evidence="1">Uncharacterized protein</fullName>
    </submittedName>
</protein>
<gene>
    <name evidence="1" type="ordered locus">Celly_1490</name>
    <name evidence="2" type="ordered locus">Celly_1502</name>
</gene>
<evidence type="ECO:0000313" key="1">
    <source>
        <dbReference type="EMBL" id="ADY29315.1"/>
    </source>
</evidence>
<organism evidence="1 3">
    <name type="scientific">Cellulophaga lytica (strain ATCC 23178 / DSM 7489 / JCM 8516 / NBRC 14961 / NCIMB 1423 / VKM B-1433 / Cy l20)</name>
    <dbReference type="NCBI Taxonomy" id="867900"/>
    <lineage>
        <taxon>Bacteria</taxon>
        <taxon>Pseudomonadati</taxon>
        <taxon>Bacteroidota</taxon>
        <taxon>Flavobacteriia</taxon>
        <taxon>Flavobacteriales</taxon>
        <taxon>Flavobacteriaceae</taxon>
        <taxon>Cellulophaga</taxon>
    </lineage>
</organism>
<dbReference type="STRING" id="867900.Celly_1490"/>